<organism evidence="1 2">
    <name type="scientific">Noviherbaspirillum denitrificans</name>
    <dbReference type="NCBI Taxonomy" id="1968433"/>
    <lineage>
        <taxon>Bacteria</taxon>
        <taxon>Pseudomonadati</taxon>
        <taxon>Pseudomonadota</taxon>
        <taxon>Betaproteobacteria</taxon>
        <taxon>Burkholderiales</taxon>
        <taxon>Oxalobacteraceae</taxon>
        <taxon>Noviherbaspirillum</taxon>
    </lineage>
</organism>
<gene>
    <name evidence="1" type="ORF">AYR66_12275</name>
</gene>
<keyword evidence="2" id="KW-1185">Reference proteome</keyword>
<dbReference type="Proteomes" id="UP000197535">
    <property type="component" value="Unassembled WGS sequence"/>
</dbReference>
<reference evidence="1 2" key="1">
    <citation type="submission" date="2016-02" db="EMBL/GenBank/DDBJ databases">
        <authorList>
            <person name="Wen L."/>
            <person name="He K."/>
            <person name="Yang H."/>
        </authorList>
    </citation>
    <scope>NUCLEOTIDE SEQUENCE [LARGE SCALE GENOMIC DNA]</scope>
    <source>
        <strain evidence="1 2">TSA40</strain>
    </source>
</reference>
<sequence>MDDKLTQDEFEALSQIRRLKKGERESACVARNAKRLVGLKYVTSKGGMHVLTEKGQQTLFVKRCIDGLRAVAYAAPGSIDADVAAFLSRKGLIAPRTVGEGFDVTERGRESLADIDSREGKAS</sequence>
<evidence type="ECO:0000313" key="2">
    <source>
        <dbReference type="Proteomes" id="UP000197535"/>
    </source>
</evidence>
<dbReference type="EMBL" id="LSTO01000001">
    <property type="protein sequence ID" value="OWW20156.1"/>
    <property type="molecule type" value="Genomic_DNA"/>
</dbReference>
<proteinExistence type="predicted"/>
<comment type="caution">
    <text evidence="1">The sequence shown here is derived from an EMBL/GenBank/DDBJ whole genome shotgun (WGS) entry which is preliminary data.</text>
</comment>
<dbReference type="OrthoDB" id="8776028at2"/>
<dbReference type="RefSeq" id="WP_088707045.1">
    <property type="nucleotide sequence ID" value="NZ_LSTO01000001.1"/>
</dbReference>
<protein>
    <submittedName>
        <fullName evidence="1">Uncharacterized protein</fullName>
    </submittedName>
</protein>
<accession>A0A254TBX1</accession>
<dbReference type="AlphaFoldDB" id="A0A254TBX1"/>
<name>A0A254TBX1_9BURK</name>
<evidence type="ECO:0000313" key="1">
    <source>
        <dbReference type="EMBL" id="OWW20156.1"/>
    </source>
</evidence>